<feature type="region of interest" description="Disordered" evidence="1">
    <location>
        <begin position="9"/>
        <end position="30"/>
    </location>
</feature>
<sequence length="106" mass="12382">MYGLWAMELTGPVSPNQRSGRGPTRTGRLNQRKREGYIGFVFEFEKIKRILSRAPSSLFLVEYLRYRWLPRRSELRALSRNEELLSRLKIEVKTKPSFEVSIAAGH</sequence>
<comment type="caution">
    <text evidence="2">The sequence shown here is derived from an EMBL/GenBank/DDBJ whole genome shotgun (WGS) entry which is preliminary data.</text>
</comment>
<name>A0AAV7EK84_ARIFI</name>
<accession>A0AAV7EK84</accession>
<evidence type="ECO:0000313" key="3">
    <source>
        <dbReference type="Proteomes" id="UP000825729"/>
    </source>
</evidence>
<dbReference type="AlphaFoldDB" id="A0AAV7EK84"/>
<keyword evidence="3" id="KW-1185">Reference proteome</keyword>
<dbReference type="EMBL" id="JAINDJ010000004">
    <property type="protein sequence ID" value="KAG9449243.1"/>
    <property type="molecule type" value="Genomic_DNA"/>
</dbReference>
<evidence type="ECO:0000256" key="1">
    <source>
        <dbReference type="SAM" id="MobiDB-lite"/>
    </source>
</evidence>
<protein>
    <submittedName>
        <fullName evidence="2">Uncharacterized protein</fullName>
    </submittedName>
</protein>
<organism evidence="2 3">
    <name type="scientific">Aristolochia fimbriata</name>
    <name type="common">White veined hardy Dutchman's pipe vine</name>
    <dbReference type="NCBI Taxonomy" id="158543"/>
    <lineage>
        <taxon>Eukaryota</taxon>
        <taxon>Viridiplantae</taxon>
        <taxon>Streptophyta</taxon>
        <taxon>Embryophyta</taxon>
        <taxon>Tracheophyta</taxon>
        <taxon>Spermatophyta</taxon>
        <taxon>Magnoliopsida</taxon>
        <taxon>Magnoliidae</taxon>
        <taxon>Piperales</taxon>
        <taxon>Aristolochiaceae</taxon>
        <taxon>Aristolochia</taxon>
    </lineage>
</organism>
<evidence type="ECO:0000313" key="2">
    <source>
        <dbReference type="EMBL" id="KAG9449243.1"/>
    </source>
</evidence>
<proteinExistence type="predicted"/>
<gene>
    <name evidence="2" type="ORF">H6P81_009208</name>
</gene>
<dbReference type="Proteomes" id="UP000825729">
    <property type="component" value="Unassembled WGS sequence"/>
</dbReference>
<reference evidence="2 3" key="1">
    <citation type="submission" date="2021-07" db="EMBL/GenBank/DDBJ databases">
        <title>The Aristolochia fimbriata genome: insights into angiosperm evolution, floral development and chemical biosynthesis.</title>
        <authorList>
            <person name="Jiao Y."/>
        </authorList>
    </citation>
    <scope>NUCLEOTIDE SEQUENCE [LARGE SCALE GENOMIC DNA]</scope>
    <source>
        <strain evidence="2">IBCAS-2021</strain>
        <tissue evidence="2">Leaf</tissue>
    </source>
</reference>